<comment type="caution">
    <text evidence="2">The sequence shown here is derived from an EMBL/GenBank/DDBJ whole genome shotgun (WGS) entry which is preliminary data.</text>
</comment>
<dbReference type="SUPFAM" id="SSF52540">
    <property type="entry name" value="P-loop containing nucleoside triphosphate hydrolases"/>
    <property type="match status" value="1"/>
</dbReference>
<organism evidence="2 3">
    <name type="scientific">Russula ochroleuca</name>
    <dbReference type="NCBI Taxonomy" id="152965"/>
    <lineage>
        <taxon>Eukaryota</taxon>
        <taxon>Fungi</taxon>
        <taxon>Dikarya</taxon>
        <taxon>Basidiomycota</taxon>
        <taxon>Agaricomycotina</taxon>
        <taxon>Agaricomycetes</taxon>
        <taxon>Russulales</taxon>
        <taxon>Russulaceae</taxon>
        <taxon>Russula</taxon>
    </lineage>
</organism>
<dbReference type="InterPro" id="IPR027417">
    <property type="entry name" value="P-loop_NTPase"/>
</dbReference>
<evidence type="ECO:0000313" key="2">
    <source>
        <dbReference type="EMBL" id="KAF8466488.1"/>
    </source>
</evidence>
<dbReference type="SMART" id="SM00327">
    <property type="entry name" value="VWA"/>
    <property type="match status" value="1"/>
</dbReference>
<gene>
    <name evidence="2" type="ORF">DFH94DRAFT_821170</name>
</gene>
<feature type="domain" description="VWFA" evidence="1">
    <location>
        <begin position="1919"/>
        <end position="2138"/>
    </location>
</feature>
<dbReference type="InterPro" id="IPR036465">
    <property type="entry name" value="vWFA_dom_sf"/>
</dbReference>
<dbReference type="InterPro" id="IPR002035">
    <property type="entry name" value="VWF_A"/>
</dbReference>
<dbReference type="OrthoDB" id="2343366at2759"/>
<name>A0A9P5JWW1_9AGAM</name>
<evidence type="ECO:0000313" key="3">
    <source>
        <dbReference type="Proteomes" id="UP000759537"/>
    </source>
</evidence>
<dbReference type="SUPFAM" id="SSF53300">
    <property type="entry name" value="vWA-like"/>
    <property type="match status" value="1"/>
</dbReference>
<proteinExistence type="predicted"/>
<dbReference type="PROSITE" id="PS50234">
    <property type="entry name" value="VWFA"/>
    <property type="match status" value="1"/>
</dbReference>
<reference evidence="2" key="1">
    <citation type="submission" date="2019-10" db="EMBL/GenBank/DDBJ databases">
        <authorList>
            <consortium name="DOE Joint Genome Institute"/>
            <person name="Kuo A."/>
            <person name="Miyauchi S."/>
            <person name="Kiss E."/>
            <person name="Drula E."/>
            <person name="Kohler A."/>
            <person name="Sanchez-Garcia M."/>
            <person name="Andreopoulos B."/>
            <person name="Barry K.W."/>
            <person name="Bonito G."/>
            <person name="Buee M."/>
            <person name="Carver A."/>
            <person name="Chen C."/>
            <person name="Cichocki N."/>
            <person name="Clum A."/>
            <person name="Culley D."/>
            <person name="Crous P.W."/>
            <person name="Fauchery L."/>
            <person name="Girlanda M."/>
            <person name="Hayes R."/>
            <person name="Keri Z."/>
            <person name="LaButti K."/>
            <person name="Lipzen A."/>
            <person name="Lombard V."/>
            <person name="Magnuson J."/>
            <person name="Maillard F."/>
            <person name="Morin E."/>
            <person name="Murat C."/>
            <person name="Nolan M."/>
            <person name="Ohm R."/>
            <person name="Pangilinan J."/>
            <person name="Pereira M."/>
            <person name="Perotto S."/>
            <person name="Peter M."/>
            <person name="Riley R."/>
            <person name="Sitrit Y."/>
            <person name="Stielow B."/>
            <person name="Szollosi G."/>
            <person name="Zifcakova L."/>
            <person name="Stursova M."/>
            <person name="Spatafora J.W."/>
            <person name="Tedersoo L."/>
            <person name="Vaario L.-M."/>
            <person name="Yamada A."/>
            <person name="Yan M."/>
            <person name="Wang P."/>
            <person name="Xu J."/>
            <person name="Bruns T."/>
            <person name="Baldrian P."/>
            <person name="Vilgalys R."/>
            <person name="Henrissat B."/>
            <person name="Grigoriev I.V."/>
            <person name="Hibbett D."/>
            <person name="Nagy L.G."/>
            <person name="Martin F.M."/>
        </authorList>
    </citation>
    <scope>NUCLEOTIDE SEQUENCE</scope>
    <source>
        <strain evidence="2">Prilba</strain>
    </source>
</reference>
<dbReference type="Proteomes" id="UP000759537">
    <property type="component" value="Unassembled WGS sequence"/>
</dbReference>
<dbReference type="PANTHER" id="PTHR22796:SF1">
    <property type="entry name" value="VWFA DOMAIN-CONTAINING PROTEIN"/>
    <property type="match status" value="1"/>
</dbReference>
<evidence type="ECO:0000259" key="1">
    <source>
        <dbReference type="PROSITE" id="PS50234"/>
    </source>
</evidence>
<keyword evidence="3" id="KW-1185">Reference proteome</keyword>
<dbReference type="Pfam" id="PF13519">
    <property type="entry name" value="VWA_2"/>
    <property type="match status" value="1"/>
</dbReference>
<dbReference type="Gene3D" id="3.40.50.410">
    <property type="entry name" value="von Willebrand factor, type A domain"/>
    <property type="match status" value="1"/>
</dbReference>
<dbReference type="Gene3D" id="3.40.50.300">
    <property type="entry name" value="P-loop containing nucleotide triphosphate hydrolases"/>
    <property type="match status" value="1"/>
</dbReference>
<reference evidence="2" key="2">
    <citation type="journal article" date="2020" name="Nat. Commun.">
        <title>Large-scale genome sequencing of mycorrhizal fungi provides insights into the early evolution of symbiotic traits.</title>
        <authorList>
            <person name="Miyauchi S."/>
            <person name="Kiss E."/>
            <person name="Kuo A."/>
            <person name="Drula E."/>
            <person name="Kohler A."/>
            <person name="Sanchez-Garcia M."/>
            <person name="Morin E."/>
            <person name="Andreopoulos B."/>
            <person name="Barry K.W."/>
            <person name="Bonito G."/>
            <person name="Buee M."/>
            <person name="Carver A."/>
            <person name="Chen C."/>
            <person name="Cichocki N."/>
            <person name="Clum A."/>
            <person name="Culley D."/>
            <person name="Crous P.W."/>
            <person name="Fauchery L."/>
            <person name="Girlanda M."/>
            <person name="Hayes R.D."/>
            <person name="Keri Z."/>
            <person name="LaButti K."/>
            <person name="Lipzen A."/>
            <person name="Lombard V."/>
            <person name="Magnuson J."/>
            <person name="Maillard F."/>
            <person name="Murat C."/>
            <person name="Nolan M."/>
            <person name="Ohm R.A."/>
            <person name="Pangilinan J."/>
            <person name="Pereira M.F."/>
            <person name="Perotto S."/>
            <person name="Peter M."/>
            <person name="Pfister S."/>
            <person name="Riley R."/>
            <person name="Sitrit Y."/>
            <person name="Stielow J.B."/>
            <person name="Szollosi G."/>
            <person name="Zifcakova L."/>
            <person name="Stursova M."/>
            <person name="Spatafora J.W."/>
            <person name="Tedersoo L."/>
            <person name="Vaario L.M."/>
            <person name="Yamada A."/>
            <person name="Yan M."/>
            <person name="Wang P."/>
            <person name="Xu J."/>
            <person name="Bruns T."/>
            <person name="Baldrian P."/>
            <person name="Vilgalys R."/>
            <person name="Dunand C."/>
            <person name="Henrissat B."/>
            <person name="Grigoriev I.V."/>
            <person name="Hibbett D."/>
            <person name="Nagy L.G."/>
            <person name="Martin F.M."/>
        </authorList>
    </citation>
    <scope>NUCLEOTIDE SEQUENCE</scope>
    <source>
        <strain evidence="2">Prilba</strain>
    </source>
</reference>
<protein>
    <recommendedName>
        <fullName evidence="1">VWFA domain-containing protein</fullName>
    </recommendedName>
</protein>
<dbReference type="CDD" id="cd00198">
    <property type="entry name" value="vWFA"/>
    <property type="match status" value="1"/>
</dbReference>
<dbReference type="EMBL" id="WHVB01000041">
    <property type="protein sequence ID" value="KAF8466488.1"/>
    <property type="molecule type" value="Genomic_DNA"/>
</dbReference>
<dbReference type="PANTHER" id="PTHR22796">
    <property type="entry name" value="URG4-RELATED"/>
    <property type="match status" value="1"/>
</dbReference>
<accession>A0A9P5JWW1</accession>
<sequence>MYPLLDLITELGSSGLVDKIVIAQQSLQAFINTLSPGAYASITKVNFKKLDKCSLKPLGVYGSKEEIVKFLREIHAVDDKTAGILLKPQNAFNATGAEPILRSGLYVVRSFVSPAEEQAYVLYWPEDTTWDDQAISTVQRNRVTFMRYLTKLCDQIVCLLSSEHSQAIVWGDEDGDDASTDSDNDDSGRLYDFVVAKTNDQEENVVAKPGFKMDSPLLVHQRPLPKIHVDHPDLSPRLLCGETMQGFMTAKFKKAETLVDNFLHRDLSASQMRLLLGDDVTLCLSEKIDDKSLETLMKLGPGDRYPKEFATWERHRKGIMQRFQGTRTERQKEMHTMLERNFEDIKLKLQEGVIFETPMMRHVKHIYSPCTSMLMQHLDPLHDLFRIYPKTEQTFRGNIRAANLEKGIKGTEFQIKKERILILYHLLENTDGLNRSQIRALADAVLKRRDKQAVLGLLKVAKKEDKDSTSGGYFNAAKDAAKGLVKSTIWASKSSKTSREEAMWREANNFASSVSDSRFLQQLSTAPANEYLHDAAAETEETAYVYLGKLIESLVDGIGQQISSIQKAECDKQIEREINSEQDKELEILRSELSLHIDNFAAKKENYYTPGLLVRPVQPSAYLISWTVSYSIRGRQESQQNQEIEYHIHTLRLRTEQKHNLQLDPSFVPTPILNERLSQSFRVSSDTIVKYVHLLEGDRILVGLVDSQGNVIIFLDKLNRIDTAIKNKSHAKFFHQDKIGQTCLFAFDESKRMLAVYASARMQLHIFVFDEELKSLRGLGTAIDLLPFYNTGVSIVHACFVHGSEEILFVDSSAQARIFSLITLQPKPASLQLSHIPRAIYSSPDGSCVLAVQEEDGLSTVTAYHWSTFASTNGISVTLPDFPVDLNAALLTSFIDRNNVHLIGLDLKSRSCRSVILGITRKATEFTFQERRSKASSGHGKHTIHNCLIDCHADVWTRFPVVPAVKRHTITSSSERQQKTLVFVTDGDGLPFSSHFSDLIHTFERASRKPTGDELRGISVSECTFPSFEQQFLSSPDWPVSSFRAGEWLADLLCLIPIHIAITNENRFVPLKDGVVSAQLEKSLLGAEVNKIVDSLSLGWYESIFQSYWASKPVKVVSSMGEQSVGKSFTLNHLVDTSFAGSAMRTTEGVWMSVSPTDDALIVALDFEGVHSLERSAQEDTLLVLFNTAISNLVLFRNNFALSRDITGLFQSFQSSSSVLDPTSNPSLFQSTLVVIIKDVIDSDKAEVTREFSLKFQKIVQDEQDANFITRLHAGKLQIIPWPVIESKEFYKLFSALKRKLDQQSTSHYTAGEFLHTLKTLMAKLKANDWGAMSQTMAAHRANSLLAILSNALETGFSEVFPDREPLKNFDTDLLIEAEDTEAQFLPAGPDAPVADRESCLGTLRESWDQISSRQHVDDSEWTSDLAQYLTHLVDLRAAHVDKWLKSNVQRFQSGNASIEELRRTFDSAVIDLRAGVQICGSQCGTCNLFCIQSRLHVGGHDCLTSHECIHDCTFCERDFLAAKPCGQTAGHSGNHVCRVDSHLCGEPCAFSGKQGCVNECVKAIAHEGEHVCSAPVHMCGQPCDLIGLKLPNGKSFTCSGTCRVPINEEHLVHACEHRLCPVSCQLCKRLCSGDHLHGLVPDQSHLCGQEHSCSALCSAPGICQIDTTPQSIEATFTGRHETFQYTKCVASAAKRIRCVKIIEPGEVEHPGPHIHSNEKQPFHFCESRCETCGYLCTLPLGHPQQEHETRHGSMSRTRWAIDGPDGTSLELEGRKFSSNDDGAPMLCNLVCTSMGRHVHIDYCRGDPCDNPETQHINERMVPNPDEPKDWITHGLHWRRMDPYPREDQANFAKCDAMCPGPEHTVEVGGANAQPSRCTLALFHAPVDAANAPAGLGYVSNDGHHFGCKNPIVMQQAFHVIFVIDRSGSMCQQDRQPLANSAGIDRITPTANDRLGSVFSALYSFWLARQAAIDRNAQLGGARRDSYSLIFFNHEPSTSIENDFTSSPDELLTSALQYEADGGTDFTRALQRTQDIMNSHWSPERTPVVIFLSDGEDDIGDEPIFDICRGAVRQGRPLSFHAVSFGHDAASSSLRRMAQIALDVQQNNAPQDPLLPATASVPSSYTEALDTVRLAETFLGLAESLRKPRGFLFSSY</sequence>